<keyword evidence="1 3" id="KW-0963">Cytoplasm</keyword>
<dbReference type="OrthoDB" id="9811849at2"/>
<accession>A0A094JET5</accession>
<feature type="domain" description="Rhodanese" evidence="4">
    <location>
        <begin position="17"/>
        <end position="105"/>
    </location>
</feature>
<dbReference type="PANTHER" id="PTHR43031">
    <property type="entry name" value="FAD-DEPENDENT OXIDOREDUCTASE"/>
    <property type="match status" value="1"/>
</dbReference>
<dbReference type="HAMAP" id="MF_01009">
    <property type="entry name" value="Thiosulf_sulfurtr"/>
    <property type="match status" value="1"/>
</dbReference>
<keyword evidence="2 3" id="KW-0808">Transferase</keyword>
<gene>
    <name evidence="3 5" type="primary">glpE</name>
    <name evidence="5" type="ORF">IDSA_06290</name>
</gene>
<dbReference type="AlphaFoldDB" id="A0A094JET5"/>
<dbReference type="Gene3D" id="3.40.250.10">
    <property type="entry name" value="Rhodanese-like domain"/>
    <property type="match status" value="1"/>
</dbReference>
<dbReference type="InterPro" id="IPR050229">
    <property type="entry name" value="GlpE_sulfurtransferase"/>
</dbReference>
<dbReference type="EC" id="2.8.1.1" evidence="3"/>
<organism evidence="5 6">
    <name type="scientific">Pseudidiomarina salinarum</name>
    <dbReference type="NCBI Taxonomy" id="435908"/>
    <lineage>
        <taxon>Bacteria</taxon>
        <taxon>Pseudomonadati</taxon>
        <taxon>Pseudomonadota</taxon>
        <taxon>Gammaproteobacteria</taxon>
        <taxon>Alteromonadales</taxon>
        <taxon>Idiomarinaceae</taxon>
        <taxon>Pseudidiomarina</taxon>
    </lineage>
</organism>
<dbReference type="InterPro" id="IPR001307">
    <property type="entry name" value="Thiosulphate_STrfase_CS"/>
</dbReference>
<dbReference type="GO" id="GO:0005737">
    <property type="term" value="C:cytoplasm"/>
    <property type="evidence" value="ECO:0007669"/>
    <property type="project" value="UniProtKB-SubCell"/>
</dbReference>
<dbReference type="SMART" id="SM00450">
    <property type="entry name" value="RHOD"/>
    <property type="match status" value="1"/>
</dbReference>
<evidence type="ECO:0000256" key="2">
    <source>
        <dbReference type="ARBA" id="ARBA00022679"/>
    </source>
</evidence>
<protein>
    <recommendedName>
        <fullName evidence="3">Thiosulfate sulfurtransferase GlpE</fullName>
        <ecNumber evidence="3">2.8.1.1</ecNumber>
    </recommendedName>
</protein>
<dbReference type="InterPro" id="IPR023695">
    <property type="entry name" value="Thiosulf_sulfurTrfase"/>
</dbReference>
<comment type="catalytic activity">
    <reaction evidence="3">
        <text>thiosulfate + hydrogen cyanide = thiocyanate + sulfite + 2 H(+)</text>
        <dbReference type="Rhea" id="RHEA:16881"/>
        <dbReference type="ChEBI" id="CHEBI:15378"/>
        <dbReference type="ChEBI" id="CHEBI:17359"/>
        <dbReference type="ChEBI" id="CHEBI:18022"/>
        <dbReference type="ChEBI" id="CHEBI:18407"/>
        <dbReference type="ChEBI" id="CHEBI:33542"/>
        <dbReference type="EC" id="2.8.1.1"/>
    </reaction>
</comment>
<dbReference type="GO" id="GO:0103041">
    <property type="term" value="F:thiosulfate-thioredoxin sulfurtransferase activity"/>
    <property type="evidence" value="ECO:0007669"/>
    <property type="project" value="RHEA"/>
</dbReference>
<reference evidence="5 6" key="1">
    <citation type="submission" date="2014-06" db="EMBL/GenBank/DDBJ databases">
        <title>The draft genome sequence of Idiomarina salinarum ISL-52.</title>
        <authorList>
            <person name="Du J."/>
            <person name="Shao Z."/>
        </authorList>
    </citation>
    <scope>NUCLEOTIDE SEQUENCE [LARGE SCALE GENOMIC DNA]</scope>
    <source>
        <strain evidence="5 6">ISL-52</strain>
    </source>
</reference>
<evidence type="ECO:0000256" key="3">
    <source>
        <dbReference type="HAMAP-Rule" id="MF_01009"/>
    </source>
</evidence>
<dbReference type="STRING" id="435908.IDSA_06290"/>
<dbReference type="PANTHER" id="PTHR43031:SF6">
    <property type="entry name" value="THIOSULFATE SULFURTRANSFERASE GLPE"/>
    <property type="match status" value="1"/>
</dbReference>
<comment type="subcellular location">
    <subcellularLocation>
        <location evidence="3">Cytoplasm</location>
    </subcellularLocation>
</comment>
<evidence type="ECO:0000313" key="5">
    <source>
        <dbReference type="EMBL" id="KFZ31086.1"/>
    </source>
</evidence>
<dbReference type="CDD" id="cd01444">
    <property type="entry name" value="GlpE_ST"/>
    <property type="match status" value="1"/>
</dbReference>
<keyword evidence="6" id="KW-1185">Reference proteome</keyword>
<comment type="similarity">
    <text evidence="3">Belongs to the GlpE family.</text>
</comment>
<comment type="function">
    <text evidence="3">Transferase that catalyzes the transfer of sulfur from thiosulfate to thiophilic acceptors such as cyanide or dithiols. May function in a CysM-independent thiosulfate assimilation pathway by catalyzing the conversion of thiosulfate to sulfite, which can then be used for L-cysteine biosynthesis.</text>
</comment>
<proteinExistence type="inferred from homology"/>
<comment type="caution">
    <text evidence="5">The sequence shown here is derived from an EMBL/GenBank/DDBJ whole genome shotgun (WGS) entry which is preliminary data.</text>
</comment>
<dbReference type="NCBIfam" id="NF001195">
    <property type="entry name" value="PRK00162.1"/>
    <property type="match status" value="1"/>
</dbReference>
<feature type="active site" description="Cysteine persulfide intermediate" evidence="3">
    <location>
        <position position="65"/>
    </location>
</feature>
<dbReference type="Pfam" id="PF00581">
    <property type="entry name" value="Rhodanese"/>
    <property type="match status" value="1"/>
</dbReference>
<dbReference type="InterPro" id="IPR001763">
    <property type="entry name" value="Rhodanese-like_dom"/>
</dbReference>
<dbReference type="RefSeq" id="WP_034775135.1">
    <property type="nucleotide sequence ID" value="NZ_JPER01000002.1"/>
</dbReference>
<evidence type="ECO:0000313" key="6">
    <source>
        <dbReference type="Proteomes" id="UP000054363"/>
    </source>
</evidence>
<evidence type="ECO:0000256" key="1">
    <source>
        <dbReference type="ARBA" id="ARBA00022490"/>
    </source>
</evidence>
<dbReference type="Proteomes" id="UP000054363">
    <property type="component" value="Unassembled WGS sequence"/>
</dbReference>
<dbReference type="EMBL" id="JPER01000002">
    <property type="protein sequence ID" value="KFZ31086.1"/>
    <property type="molecule type" value="Genomic_DNA"/>
</dbReference>
<name>A0A094JET5_9GAMM</name>
<evidence type="ECO:0000259" key="4">
    <source>
        <dbReference type="PROSITE" id="PS50206"/>
    </source>
</evidence>
<dbReference type="eggNOG" id="COG0607">
    <property type="taxonomic scope" value="Bacteria"/>
</dbReference>
<dbReference type="GO" id="GO:0004792">
    <property type="term" value="F:thiosulfate-cyanide sulfurtransferase activity"/>
    <property type="evidence" value="ECO:0007669"/>
    <property type="project" value="UniProtKB-UniRule"/>
</dbReference>
<dbReference type="PROSITE" id="PS50206">
    <property type="entry name" value="RHODANESE_3"/>
    <property type="match status" value="1"/>
</dbReference>
<dbReference type="PROSITE" id="PS00380">
    <property type="entry name" value="RHODANESE_1"/>
    <property type="match status" value="1"/>
</dbReference>
<comment type="catalytic activity">
    <reaction evidence="3">
        <text>thiosulfate + [thioredoxin]-dithiol = [thioredoxin]-disulfide + hydrogen sulfide + sulfite + 2 H(+)</text>
        <dbReference type="Rhea" id="RHEA:83859"/>
        <dbReference type="Rhea" id="RHEA-COMP:10698"/>
        <dbReference type="Rhea" id="RHEA-COMP:10700"/>
        <dbReference type="ChEBI" id="CHEBI:15378"/>
        <dbReference type="ChEBI" id="CHEBI:17359"/>
        <dbReference type="ChEBI" id="CHEBI:29919"/>
        <dbReference type="ChEBI" id="CHEBI:29950"/>
        <dbReference type="ChEBI" id="CHEBI:33542"/>
        <dbReference type="ChEBI" id="CHEBI:50058"/>
    </reaction>
</comment>
<dbReference type="SUPFAM" id="SSF52821">
    <property type="entry name" value="Rhodanese/Cell cycle control phosphatase"/>
    <property type="match status" value="1"/>
</dbReference>
<sequence length="107" mass="11580">MAVFTRINAETAHELWQQGQARFADIRDARSYAAGHIPGAVHLTDATLADFLQDVEDDQPVVVVCYHGNSSQGAADYLCHQGLETVSSLDGGFTAWGQQFPDAVESN</sequence>
<dbReference type="InterPro" id="IPR036873">
    <property type="entry name" value="Rhodanese-like_dom_sf"/>
</dbReference>